<accession>A0A3D8J6S9</accession>
<evidence type="ECO:0000256" key="3">
    <source>
        <dbReference type="ARBA" id="ARBA00023096"/>
    </source>
</evidence>
<dbReference type="InterPro" id="IPR004569">
    <property type="entry name" value="PyrdxlP_synth_PdxJ"/>
</dbReference>
<dbReference type="UniPathway" id="UPA00244">
    <property type="reaction ID" value="UER00313"/>
</dbReference>
<dbReference type="Proteomes" id="UP000256424">
    <property type="component" value="Unassembled WGS sequence"/>
</dbReference>
<dbReference type="HAMAP" id="MF_00279">
    <property type="entry name" value="PdxJ"/>
    <property type="match status" value="1"/>
</dbReference>
<dbReference type="Pfam" id="PF03740">
    <property type="entry name" value="PdxJ"/>
    <property type="match status" value="2"/>
</dbReference>
<feature type="active site" description="Proton donor" evidence="4">
    <location>
        <position position="242"/>
    </location>
</feature>
<comment type="similarity">
    <text evidence="4">Belongs to the PNP synthase family.</text>
</comment>
<comment type="function">
    <text evidence="4">Catalyzes the complicated ring closure reaction between the two acyclic compounds 1-deoxy-D-xylulose-5-phosphate (DXP) and 3-amino-2-oxopropyl phosphate (1-amino-acetone-3-phosphate or AAP) to form pyridoxine 5'-phosphate (PNP) and inorganic phosphate.</text>
</comment>
<evidence type="ECO:0000256" key="2">
    <source>
        <dbReference type="ARBA" id="ARBA00022679"/>
    </source>
</evidence>
<dbReference type="EC" id="2.6.99.2" evidence="4"/>
<evidence type="ECO:0000256" key="4">
    <source>
        <dbReference type="HAMAP-Rule" id="MF_00279"/>
    </source>
</evidence>
<comment type="subunit">
    <text evidence="4">Homooctamer; tetramer of dimers.</text>
</comment>
<evidence type="ECO:0000256" key="1">
    <source>
        <dbReference type="ARBA" id="ARBA00022490"/>
    </source>
</evidence>
<proteinExistence type="inferred from homology"/>
<keyword evidence="1 4" id="KW-0963">Cytoplasm</keyword>
<comment type="pathway">
    <text evidence="4">Cofactor biosynthesis; pyridoxine 5'-phosphate biosynthesis; pyridoxine 5'-phosphate from D-erythrose 4-phosphate: step 5/5.</text>
</comment>
<dbReference type="SUPFAM" id="SSF63892">
    <property type="entry name" value="Pyridoxine 5'-phosphate synthase"/>
    <property type="match status" value="2"/>
</dbReference>
<reference evidence="5 6" key="1">
    <citation type="submission" date="2018-04" db="EMBL/GenBank/DDBJ databases">
        <title>Novel Campyloabacter and Helicobacter Species and Strains.</title>
        <authorList>
            <person name="Mannion A.J."/>
            <person name="Shen Z."/>
            <person name="Fox J.G."/>
        </authorList>
    </citation>
    <scope>NUCLEOTIDE SEQUENCE [LARGE SCALE GENOMIC DNA]</scope>
    <source>
        <strain evidence="5 6">MIT 97-5075</strain>
    </source>
</reference>
<evidence type="ECO:0000313" key="5">
    <source>
        <dbReference type="EMBL" id="RDU73132.1"/>
    </source>
</evidence>
<dbReference type="EMBL" id="NXLW01000003">
    <property type="protein sequence ID" value="RDU73132.1"/>
    <property type="molecule type" value="Genomic_DNA"/>
</dbReference>
<feature type="binding site" evidence="4">
    <location>
        <position position="99"/>
    </location>
    <ligand>
        <name>1-deoxy-D-xylulose 5-phosphate</name>
        <dbReference type="ChEBI" id="CHEBI:57792"/>
    </ligand>
</feature>
<feature type="binding site" evidence="4">
    <location>
        <position position="44"/>
    </location>
    <ligand>
        <name>1-deoxy-D-xylulose 5-phosphate</name>
        <dbReference type="ChEBI" id="CHEBI:57792"/>
    </ligand>
</feature>
<dbReference type="Gene3D" id="3.20.20.70">
    <property type="entry name" value="Aldolase class I"/>
    <property type="match status" value="2"/>
</dbReference>
<organism evidence="5 6">
    <name type="scientific">Helicobacter aurati</name>
    <dbReference type="NCBI Taxonomy" id="137778"/>
    <lineage>
        <taxon>Bacteria</taxon>
        <taxon>Pseudomonadati</taxon>
        <taxon>Campylobacterota</taxon>
        <taxon>Epsilonproteobacteria</taxon>
        <taxon>Campylobacterales</taxon>
        <taxon>Helicobacteraceae</taxon>
        <taxon>Helicobacter</taxon>
    </lineage>
</organism>
<feature type="active site" description="Proton acceptor" evidence="4">
    <location>
        <position position="69"/>
    </location>
</feature>
<comment type="subcellular location">
    <subcellularLocation>
        <location evidence="4">Cytoplasm</location>
    </subcellularLocation>
</comment>
<dbReference type="GO" id="GO:0008615">
    <property type="term" value="P:pyridoxine biosynthetic process"/>
    <property type="evidence" value="ECO:0007669"/>
    <property type="project" value="UniProtKB-UniRule"/>
</dbReference>
<keyword evidence="3 4" id="KW-0664">Pyridoxine biosynthesis</keyword>
<comment type="caution">
    <text evidence="5">The sequence shown here is derived from an EMBL/GenBank/DDBJ whole genome shotgun (WGS) entry which is preliminary data.</text>
</comment>
<protein>
    <recommendedName>
        <fullName evidence="4">Pyridoxine 5'-phosphate synthase</fullName>
        <shortName evidence="4">PNP synthase</shortName>
        <ecNumber evidence="4">2.6.99.2</ecNumber>
    </recommendedName>
</protein>
<dbReference type="InterPro" id="IPR036130">
    <property type="entry name" value="Pyridoxine-5'_phos_synth"/>
</dbReference>
<dbReference type="AlphaFoldDB" id="A0A3D8J6S9"/>
<comment type="catalytic activity">
    <reaction evidence="4">
        <text>3-amino-2-oxopropyl phosphate + 1-deoxy-D-xylulose 5-phosphate = pyridoxine 5'-phosphate + phosphate + 2 H2O + H(+)</text>
        <dbReference type="Rhea" id="RHEA:15265"/>
        <dbReference type="ChEBI" id="CHEBI:15377"/>
        <dbReference type="ChEBI" id="CHEBI:15378"/>
        <dbReference type="ChEBI" id="CHEBI:43474"/>
        <dbReference type="ChEBI" id="CHEBI:57279"/>
        <dbReference type="ChEBI" id="CHEBI:57792"/>
        <dbReference type="ChEBI" id="CHEBI:58589"/>
        <dbReference type="EC" id="2.6.99.2"/>
    </reaction>
</comment>
<dbReference type="OrthoDB" id="9806590at2"/>
<feature type="binding site" evidence="4">
    <location>
        <begin position="8"/>
        <end position="9"/>
    </location>
    <ligand>
        <name>1-deoxy-D-xylulose 5-phosphate</name>
        <dbReference type="ChEBI" id="CHEBI:57792"/>
    </ligand>
</feature>
<feature type="binding site" evidence="4">
    <location>
        <position position="17"/>
    </location>
    <ligand>
        <name>3-amino-2-oxopropyl phosphate</name>
        <dbReference type="ChEBI" id="CHEBI:57279"/>
    </ligand>
</feature>
<dbReference type="InterPro" id="IPR013785">
    <property type="entry name" value="Aldolase_TIM"/>
</dbReference>
<keyword evidence="2 4" id="KW-0808">Transferase</keyword>
<name>A0A3D8J6S9_9HELI</name>
<sequence length="290" mass="32599">MKLGINIDHIAYLRETRKINDPDPLEAIFIAKRAGASQITVHLREDRRHICEYDLERIIESSFLPVNVECSTNQEILNKVCTLQPHRITLVPENRNEVTTEGGLLLKDSLLPILENILNKDIPLALFIDPDRQSIEKCLSFVAQLGICPKQQGIISNKNSRTNSATQSHTPNRYPLGIELHTGKYANLFLMSHSNLTRTHNSIQALQQPRHVLLSLLDSELHSIESQSIFAKNEGLSVFAGHGLNYHNVQPIANMQAIEELNIGQSIIARAVFSGLQNAITDMLNIIRRN</sequence>
<dbReference type="PANTHER" id="PTHR30456:SF0">
    <property type="entry name" value="PYRIDOXINE 5'-PHOSPHATE SYNTHASE"/>
    <property type="match status" value="1"/>
</dbReference>
<dbReference type="GO" id="GO:0005829">
    <property type="term" value="C:cytosol"/>
    <property type="evidence" value="ECO:0007669"/>
    <property type="project" value="TreeGrafter"/>
</dbReference>
<feature type="binding site" evidence="4">
    <location>
        <begin position="264"/>
        <end position="265"/>
    </location>
    <ligand>
        <name>3-amino-2-oxopropyl phosphate</name>
        <dbReference type="ChEBI" id="CHEBI:57279"/>
    </ligand>
</feature>
<evidence type="ECO:0000313" key="6">
    <source>
        <dbReference type="Proteomes" id="UP000256424"/>
    </source>
</evidence>
<dbReference type="GO" id="GO:0033856">
    <property type="term" value="F:pyridoxine 5'-phosphate synthase activity"/>
    <property type="evidence" value="ECO:0007669"/>
    <property type="project" value="UniProtKB-EC"/>
</dbReference>
<feature type="binding site" evidence="4">
    <location>
        <position position="6"/>
    </location>
    <ligand>
        <name>3-amino-2-oxopropyl phosphate</name>
        <dbReference type="ChEBI" id="CHEBI:57279"/>
    </ligand>
</feature>
<feature type="active site" description="Proton acceptor" evidence="4">
    <location>
        <position position="42"/>
    </location>
</feature>
<dbReference type="PANTHER" id="PTHR30456">
    <property type="entry name" value="PYRIDOXINE 5'-PHOSPHATE SYNTHASE"/>
    <property type="match status" value="1"/>
</dbReference>
<feature type="binding site" evidence="4">
    <location>
        <position position="49"/>
    </location>
    <ligand>
        <name>1-deoxy-D-xylulose 5-phosphate</name>
        <dbReference type="ChEBI" id="CHEBI:57792"/>
    </ligand>
</feature>
<dbReference type="RefSeq" id="WP_104762719.1">
    <property type="nucleotide sequence ID" value="NZ_FZPM01000006.1"/>
</dbReference>
<feature type="binding site" evidence="4">
    <location>
        <position position="243"/>
    </location>
    <ligand>
        <name>3-amino-2-oxopropyl phosphate</name>
        <dbReference type="ChEBI" id="CHEBI:57279"/>
    </ligand>
</feature>
<gene>
    <name evidence="4" type="primary">pdxJ</name>
    <name evidence="5" type="ORF">CQA66_02600</name>
</gene>
<keyword evidence="6" id="KW-1185">Reference proteome</keyword>
<feature type="site" description="Transition state stabilizer" evidence="4">
    <location>
        <position position="179"/>
    </location>
</feature>